<protein>
    <submittedName>
        <fullName evidence="2">Uncharacterized protein</fullName>
    </submittedName>
</protein>
<reference evidence="2 3" key="1">
    <citation type="submission" date="2017-09" db="EMBL/GenBank/DDBJ databases">
        <authorList>
            <person name="Ehlers B."/>
            <person name="Leendertz F.H."/>
        </authorList>
    </citation>
    <scope>NUCLEOTIDE SEQUENCE [LARGE SCALE GENOMIC DNA]</scope>
    <source>
        <strain evidence="2 3">DSM 27208</strain>
    </source>
</reference>
<accession>A0A285P1T8</accession>
<dbReference type="AlphaFoldDB" id="A0A285P1T8"/>
<evidence type="ECO:0000256" key="1">
    <source>
        <dbReference type="SAM" id="Phobius"/>
    </source>
</evidence>
<keyword evidence="1" id="KW-0472">Membrane</keyword>
<dbReference type="Proteomes" id="UP000219453">
    <property type="component" value="Unassembled WGS sequence"/>
</dbReference>
<evidence type="ECO:0000313" key="3">
    <source>
        <dbReference type="Proteomes" id="UP000219453"/>
    </source>
</evidence>
<dbReference type="EMBL" id="OBEJ01000003">
    <property type="protein sequence ID" value="SNZ15680.1"/>
    <property type="molecule type" value="Genomic_DNA"/>
</dbReference>
<proteinExistence type="predicted"/>
<evidence type="ECO:0000313" key="2">
    <source>
        <dbReference type="EMBL" id="SNZ15680.1"/>
    </source>
</evidence>
<dbReference type="Pfam" id="PF24431">
    <property type="entry name" value="DUF7554"/>
    <property type="match status" value="1"/>
</dbReference>
<keyword evidence="3" id="KW-1185">Reference proteome</keyword>
<organism evidence="2 3">
    <name type="scientific">Natronoarchaeum philippinense</name>
    <dbReference type="NCBI Taxonomy" id="558529"/>
    <lineage>
        <taxon>Archaea</taxon>
        <taxon>Methanobacteriati</taxon>
        <taxon>Methanobacteriota</taxon>
        <taxon>Stenosarchaea group</taxon>
        <taxon>Halobacteria</taxon>
        <taxon>Halobacteriales</taxon>
        <taxon>Natronoarchaeaceae</taxon>
    </lineage>
</organism>
<gene>
    <name evidence="2" type="ORF">SAMN06269185_2559</name>
</gene>
<feature type="transmembrane region" description="Helical" evidence="1">
    <location>
        <begin position="12"/>
        <end position="30"/>
    </location>
</feature>
<dbReference type="InterPro" id="IPR055976">
    <property type="entry name" value="DUF7554"/>
</dbReference>
<keyword evidence="1" id="KW-1133">Transmembrane helix</keyword>
<feature type="transmembrane region" description="Helical" evidence="1">
    <location>
        <begin position="36"/>
        <end position="60"/>
    </location>
</feature>
<sequence>MMNTRGDMDVDGLLRIVLVLVILLLVLEIVGEVFGLLLGVLGFLQPLVLLGLLVLLVLWLTDRL</sequence>
<keyword evidence="1" id="KW-0812">Transmembrane</keyword>
<dbReference type="RefSeq" id="WP_097009457.1">
    <property type="nucleotide sequence ID" value="NZ_OBEJ01000003.1"/>
</dbReference>
<name>A0A285P1T8_NATPI</name>